<evidence type="ECO:0000313" key="17">
    <source>
        <dbReference type="EMBL" id="CEJ92184.1"/>
    </source>
</evidence>
<dbReference type="Pfam" id="PF13418">
    <property type="entry name" value="Beta-prop_TYW4"/>
    <property type="match status" value="1"/>
</dbReference>
<evidence type="ECO:0000256" key="9">
    <source>
        <dbReference type="ARBA" id="ARBA00022691"/>
    </source>
</evidence>
<evidence type="ECO:0000256" key="8">
    <source>
        <dbReference type="ARBA" id="ARBA00022679"/>
    </source>
</evidence>
<dbReference type="Gene3D" id="3.40.50.150">
    <property type="entry name" value="Vaccinia Virus protein VP39"/>
    <property type="match status" value="1"/>
</dbReference>
<dbReference type="Proteomes" id="UP000039046">
    <property type="component" value="Unassembled WGS sequence"/>
</dbReference>
<organism evidence="17 18">
    <name type="scientific">[Torrubiella] hemipterigena</name>
    <dbReference type="NCBI Taxonomy" id="1531966"/>
    <lineage>
        <taxon>Eukaryota</taxon>
        <taxon>Fungi</taxon>
        <taxon>Dikarya</taxon>
        <taxon>Ascomycota</taxon>
        <taxon>Pezizomycotina</taxon>
        <taxon>Sordariomycetes</taxon>
        <taxon>Hypocreomycetidae</taxon>
        <taxon>Hypocreales</taxon>
        <taxon>Clavicipitaceae</taxon>
        <taxon>Clavicipitaceae incertae sedis</taxon>
        <taxon>'Torrubiella' clade</taxon>
    </lineage>
</organism>
<protein>
    <recommendedName>
        <fullName evidence="6">tRNA wybutosine-synthesizing protein 4</fullName>
        <ecNumber evidence="5">2.1.1.290</ecNumber>
        <ecNumber evidence="4">2.3.1.231</ecNumber>
    </recommendedName>
    <alternativeName>
        <fullName evidence="13">Leucine carboxyl methyltransferase 2</fullName>
    </alternativeName>
    <alternativeName>
        <fullName evidence="14">tRNA(Phe) (7-(3-amino-3-(methoxycarbonyl)propyl)wyosine(37)-N)-methoxycarbonyltransferase</fullName>
    </alternativeName>
    <alternativeName>
        <fullName evidence="12">tRNA(Phe) (7-(3-amino-3-carboxypropyl)wyosine(37)-O)-methyltransferase</fullName>
    </alternativeName>
</protein>
<evidence type="ECO:0000256" key="1">
    <source>
        <dbReference type="ARBA" id="ARBA00001806"/>
    </source>
</evidence>
<dbReference type="Gene3D" id="2.120.10.80">
    <property type="entry name" value="Kelch-type beta propeller"/>
    <property type="match status" value="1"/>
</dbReference>
<evidence type="ECO:0000256" key="14">
    <source>
        <dbReference type="ARBA" id="ARBA00030847"/>
    </source>
</evidence>
<dbReference type="Pfam" id="PF04072">
    <property type="entry name" value="LCM"/>
    <property type="match status" value="1"/>
</dbReference>
<comment type="catalytic activity">
    <reaction evidence="15">
        <text>7-[(3S)-(3-amino-3-methoxycarbonyl)propyl]wyosine(37) in tRNA(Phe) + S-adenosyl-L-methionine + CO2 = wybutosine(37) in tRNA(Phe) + S-adenosyl-L-homocysteine + 2 H(+)</text>
        <dbReference type="Rhea" id="RHEA:37119"/>
        <dbReference type="Rhea" id="RHEA-COMP:11844"/>
        <dbReference type="Rhea" id="RHEA-COMP:11847"/>
        <dbReference type="ChEBI" id="CHEBI:15378"/>
        <dbReference type="ChEBI" id="CHEBI:16526"/>
        <dbReference type="ChEBI" id="CHEBI:57856"/>
        <dbReference type="ChEBI" id="CHEBI:59789"/>
        <dbReference type="ChEBI" id="CHEBI:73544"/>
        <dbReference type="ChEBI" id="CHEBI:74275"/>
        <dbReference type="EC" id="2.3.1.231"/>
    </reaction>
</comment>
<dbReference type="Gene3D" id="6.10.140.1470">
    <property type="match status" value="1"/>
</dbReference>
<dbReference type="PROSITE" id="PS51184">
    <property type="entry name" value="JMJC"/>
    <property type="match status" value="1"/>
</dbReference>
<dbReference type="Pfam" id="PF13621">
    <property type="entry name" value="Cupin_8"/>
    <property type="match status" value="1"/>
</dbReference>
<sequence>MATALENGTLPERSKMLDDLIMGTNGSSIVSKRSVERLYYPNEPHYFRFFVKKFQRRAPLINRGYWLRLRAIDVMVRDFLMKQSNEKKVVVNLGCGSDVLPWQSHVRYPAASASATFVDVDYPDLIQNKRSIVLETPELKELLGDDYETNPSDSDGIVLQSHKYSQVACDLREPNSLRRALGRLVDLSACEILFVAEVSITYMDTKSADNLIQWASTLRKSSFCLLEQILPLGPSHPFAQTMLKHFNKLKTPPRSVLHYQTLSSQLDRFKSRNWNSVAIWDLWQAWEDSKFVSSKERSDLDDVEPFDEWEEFLLFSRHYFVLLASSETGANHRRSEPPSPTTTVLPILPNSPTIDIKHFPDAPKRRFGQSIVTVDTLGRRNLIALMGLGGSSRSDTYDVYALDSNSQVPEICAVGPPPRTCCTVTDLGHYGNILVGGRASPATALSDVWLADQTEPLRWKSTWRLPRALYRHSTIRLKGSSLALVAGGKVGPSQISDQFLLFDPAHGWKICKLQGDIPKAAFGSTLVSFPQAAYSDGKFCGLYSGGLGQDGLFITSTYRWMLTTDGNEVNIVFEKLDIDDELGKVGLFGAAVAEIGGVSLLCGGVGQHPAAQGQSVLFLKIKDQTYEMGEFQLSKDDGADIPFMIGSSTIETNDNILITGGGATCFSMGTYWEPNSYILSISNKPTPRDGGEYSIGCMKLMQSSRVIGMVRGHPNDAGLERSPTVPLMIEIDRLNLQSSDDFEAILRANKPVVITGLDLGNCKDLWTPDYMAEAAGANEEVIVHDCNQSSGKMDFNSKNFRYVTETFGSMMKRIQSGAPLYLRSLSVTHPTEQPAKLEQDFPNLSKDFCLPEKLKFVSEHEFSSILRISGRVNMWLHYDVMANVYAQIRGSKRMILFPPEDVSKLAFAPGGSSSSLDVFSSTNARLVHSAHPHEVVINPGEVLLLPPMWLHSATPLTDMSVAVNVFFRDLETGYANGRDVYGNRDLAAYDKGRQEVVRIKKLLQPFPEQTRRFYAIRLADELLEE</sequence>
<dbReference type="InterPro" id="IPR007213">
    <property type="entry name" value="Ppm1/Ppm2/Tcmp"/>
</dbReference>
<evidence type="ECO:0000256" key="6">
    <source>
        <dbReference type="ARBA" id="ARBA00018045"/>
    </source>
</evidence>
<comment type="similarity">
    <text evidence="3">Belongs to the methyltransferase superfamily. LCMT family.</text>
</comment>
<evidence type="ECO:0000256" key="15">
    <source>
        <dbReference type="ARBA" id="ARBA00049250"/>
    </source>
</evidence>
<evidence type="ECO:0000259" key="16">
    <source>
        <dbReference type="PROSITE" id="PS51184"/>
    </source>
</evidence>
<comment type="catalytic activity">
    <reaction evidence="1">
        <text>7-[(3S)-3-amino-3-carboxypropyl]wyosine(37) in tRNA(Phe) + S-adenosyl-L-methionine = 7-[(3S)-(3-amino-3-methoxycarbonyl)propyl]wyosine(37) in tRNA(Phe) + S-adenosyl-L-homocysteine</text>
        <dbReference type="Rhea" id="RHEA:36903"/>
        <dbReference type="Rhea" id="RHEA-COMP:10379"/>
        <dbReference type="Rhea" id="RHEA-COMP:11844"/>
        <dbReference type="ChEBI" id="CHEBI:57856"/>
        <dbReference type="ChEBI" id="CHEBI:59789"/>
        <dbReference type="ChEBI" id="CHEBI:73543"/>
        <dbReference type="ChEBI" id="CHEBI:74275"/>
        <dbReference type="EC" id="2.1.1.290"/>
    </reaction>
</comment>
<comment type="pathway">
    <text evidence="2">tRNA modification; wybutosine-tRNA(Phe) biosynthesis.</text>
</comment>
<evidence type="ECO:0000256" key="11">
    <source>
        <dbReference type="ARBA" id="ARBA00025588"/>
    </source>
</evidence>
<evidence type="ECO:0000256" key="2">
    <source>
        <dbReference type="ARBA" id="ARBA00004797"/>
    </source>
</evidence>
<dbReference type="GO" id="GO:0031591">
    <property type="term" value="P:wybutosine biosynthetic process"/>
    <property type="evidence" value="ECO:0007669"/>
    <property type="project" value="TreeGrafter"/>
</dbReference>
<evidence type="ECO:0000256" key="13">
    <source>
        <dbReference type="ARBA" id="ARBA00030231"/>
    </source>
</evidence>
<dbReference type="SUPFAM" id="SSF51197">
    <property type="entry name" value="Clavaminate synthase-like"/>
    <property type="match status" value="1"/>
</dbReference>
<dbReference type="HOGENOM" id="CLU_002761_1_0_1"/>
<feature type="domain" description="JmjC" evidence="16">
    <location>
        <begin position="839"/>
        <end position="984"/>
    </location>
</feature>
<dbReference type="OrthoDB" id="47172at2759"/>
<accession>A0A0A1TBR7</accession>
<dbReference type="EC" id="2.3.1.231" evidence="4"/>
<keyword evidence="8" id="KW-0808">Transferase</keyword>
<dbReference type="Gene3D" id="2.60.120.650">
    <property type="entry name" value="Cupin"/>
    <property type="match status" value="1"/>
</dbReference>
<dbReference type="SMART" id="SM00558">
    <property type="entry name" value="JmjC"/>
    <property type="match status" value="1"/>
</dbReference>
<dbReference type="UniPathway" id="UPA00375"/>
<dbReference type="InterPro" id="IPR041667">
    <property type="entry name" value="Cupin_8"/>
</dbReference>
<dbReference type="AlphaFoldDB" id="A0A0A1TBR7"/>
<dbReference type="InterPro" id="IPR003347">
    <property type="entry name" value="JmjC_dom"/>
</dbReference>
<keyword evidence="7" id="KW-0489">Methyltransferase</keyword>
<reference evidence="17 18" key="1">
    <citation type="journal article" date="2015" name="Genome Announc.">
        <title>Draft Genome Sequence and Gene Annotation of the Entomopathogenic Fungus Verticillium hemipterigenum.</title>
        <authorList>
            <person name="Horn F."/>
            <person name="Habel A."/>
            <person name="Scharf D.H."/>
            <person name="Dworschak J."/>
            <person name="Brakhage A.A."/>
            <person name="Guthke R."/>
            <person name="Hertweck C."/>
            <person name="Linde J."/>
        </authorList>
    </citation>
    <scope>NUCLEOTIDE SEQUENCE [LARGE SCALE GENOMIC DNA]</scope>
</reference>
<name>A0A0A1TBR7_9HYPO</name>
<dbReference type="InterPro" id="IPR029063">
    <property type="entry name" value="SAM-dependent_MTases_sf"/>
</dbReference>
<dbReference type="InterPro" id="IPR015915">
    <property type="entry name" value="Kelch-typ_b-propeller"/>
</dbReference>
<comment type="function">
    <text evidence="11">Probable S-adenosyl-L-methionine-dependent methyltransferase that acts as a component of the wybutosine biosynthesis pathway. Wybutosine is a hyper modified guanosine with a tricyclic base found at the 3'-position adjacent to the anticodon of eukaryotic phenylalanine tRNA. May methylate the carboxyl group of leucine residues to form alpha-leucine ester residues.</text>
</comment>
<dbReference type="STRING" id="1531966.A0A0A1TBR7"/>
<evidence type="ECO:0000256" key="5">
    <source>
        <dbReference type="ARBA" id="ARBA00012779"/>
    </source>
</evidence>
<evidence type="ECO:0000256" key="4">
    <source>
        <dbReference type="ARBA" id="ARBA00012155"/>
    </source>
</evidence>
<evidence type="ECO:0000256" key="7">
    <source>
        <dbReference type="ARBA" id="ARBA00022603"/>
    </source>
</evidence>
<keyword evidence="9" id="KW-0949">S-adenosyl-L-methionine</keyword>
<dbReference type="GO" id="GO:0008175">
    <property type="term" value="F:tRNA methyltransferase activity"/>
    <property type="evidence" value="ECO:0007669"/>
    <property type="project" value="TreeGrafter"/>
</dbReference>
<dbReference type="PANTHER" id="PTHR46529:SF1">
    <property type="entry name" value="TRNA WYBUTOSINE-SYNTHESIZING PROTEIN 4"/>
    <property type="match status" value="1"/>
</dbReference>
<dbReference type="FunFam" id="2.60.120.650:FF:000043">
    <property type="entry name" value="tRNA wybutosine-synthesizing protein 4"/>
    <property type="match status" value="1"/>
</dbReference>
<dbReference type="PANTHER" id="PTHR46529">
    <property type="entry name" value="TRNA WYBUTOSINE-SYNTHESIZING PROTEIN 4"/>
    <property type="match status" value="1"/>
</dbReference>
<evidence type="ECO:0000256" key="12">
    <source>
        <dbReference type="ARBA" id="ARBA00029750"/>
    </source>
</evidence>
<keyword evidence="18" id="KW-1185">Reference proteome</keyword>
<dbReference type="GO" id="GO:0030488">
    <property type="term" value="P:tRNA methylation"/>
    <property type="evidence" value="ECO:0007669"/>
    <property type="project" value="TreeGrafter"/>
</dbReference>
<evidence type="ECO:0000256" key="3">
    <source>
        <dbReference type="ARBA" id="ARBA00010703"/>
    </source>
</evidence>
<dbReference type="SUPFAM" id="SSF53335">
    <property type="entry name" value="S-adenosyl-L-methionine-dependent methyltransferases"/>
    <property type="match status" value="1"/>
</dbReference>
<gene>
    <name evidence="17" type="ORF">VHEMI07852</name>
</gene>
<dbReference type="SUPFAM" id="SSF117281">
    <property type="entry name" value="Kelch motif"/>
    <property type="match status" value="1"/>
</dbReference>
<keyword evidence="10" id="KW-0819">tRNA processing</keyword>
<dbReference type="EC" id="2.1.1.290" evidence="5"/>
<dbReference type="EMBL" id="CDHN01000004">
    <property type="protein sequence ID" value="CEJ92184.1"/>
    <property type="molecule type" value="Genomic_DNA"/>
</dbReference>
<proteinExistence type="inferred from homology"/>
<evidence type="ECO:0000313" key="18">
    <source>
        <dbReference type="Proteomes" id="UP000039046"/>
    </source>
</evidence>
<evidence type="ECO:0000256" key="10">
    <source>
        <dbReference type="ARBA" id="ARBA00022694"/>
    </source>
</evidence>